<dbReference type="AlphaFoldDB" id="A0A0G4PTY4"/>
<keyword evidence="2" id="KW-1185">Reference proteome</keyword>
<accession>A0A0G4PTY4</accession>
<evidence type="ECO:0000313" key="1">
    <source>
        <dbReference type="EMBL" id="CRL29833.1"/>
    </source>
</evidence>
<reference evidence="1 2" key="1">
    <citation type="journal article" date="2014" name="Nat. Commun.">
        <title>Multiple recent horizontal transfers of a large genomic region in cheese making fungi.</title>
        <authorList>
            <person name="Cheeseman K."/>
            <person name="Ropars J."/>
            <person name="Renault P."/>
            <person name="Dupont J."/>
            <person name="Gouzy J."/>
            <person name="Branca A."/>
            <person name="Abraham A.L."/>
            <person name="Ceppi M."/>
            <person name="Conseiller E."/>
            <person name="Debuchy R."/>
            <person name="Malagnac F."/>
            <person name="Goarin A."/>
            <person name="Silar P."/>
            <person name="Lacoste S."/>
            <person name="Sallet E."/>
            <person name="Bensimon A."/>
            <person name="Giraud T."/>
            <person name="Brygoo Y."/>
        </authorList>
    </citation>
    <scope>NUCLEOTIDE SEQUENCE [LARGE SCALE GENOMIC DNA]</scope>
    <source>
        <strain evidence="2">FM 013</strain>
    </source>
</reference>
<gene>
    <name evidence="1" type="ORF">PCAMFM013_S040g000059</name>
</gene>
<evidence type="ECO:0000313" key="2">
    <source>
        <dbReference type="Proteomes" id="UP000053732"/>
    </source>
</evidence>
<name>A0A0G4PTY4_PENC3</name>
<protein>
    <submittedName>
        <fullName evidence="1">Str. FM013</fullName>
    </submittedName>
</protein>
<dbReference type="EMBL" id="HG793173">
    <property type="protein sequence ID" value="CRL29833.1"/>
    <property type="molecule type" value="Genomic_DNA"/>
</dbReference>
<proteinExistence type="predicted"/>
<organism evidence="1 2">
    <name type="scientific">Penicillium camemberti (strain FM 013)</name>
    <dbReference type="NCBI Taxonomy" id="1429867"/>
    <lineage>
        <taxon>Eukaryota</taxon>
        <taxon>Fungi</taxon>
        <taxon>Dikarya</taxon>
        <taxon>Ascomycota</taxon>
        <taxon>Pezizomycotina</taxon>
        <taxon>Eurotiomycetes</taxon>
        <taxon>Eurotiomycetidae</taxon>
        <taxon>Eurotiales</taxon>
        <taxon>Aspergillaceae</taxon>
        <taxon>Penicillium</taxon>
    </lineage>
</organism>
<dbReference type="Proteomes" id="UP000053732">
    <property type="component" value="Unassembled WGS sequence"/>
</dbReference>
<sequence length="115" mass="13443">MRKINKIKLVKSYFVAPRHRAERRASQMTQIKDDVNVVRRVQGLFASNRIFPVHGSSAVYNVCLENTTHLSDSNNDRPEWRPNPILHQIRAIVNSQWDRQSTHHSKSKPLKYITI</sequence>